<dbReference type="Pfam" id="PF01076">
    <property type="entry name" value="Mob_Pre"/>
    <property type="match status" value="1"/>
</dbReference>
<organism evidence="2">
    <name type="scientific">uncultured prokaryote</name>
    <dbReference type="NCBI Taxonomy" id="198431"/>
    <lineage>
        <taxon>unclassified sequences</taxon>
        <taxon>environmental samples</taxon>
    </lineage>
</organism>
<accession>A0A0H5Q5M9</accession>
<dbReference type="InterPro" id="IPR001668">
    <property type="entry name" value="Mob_Pre"/>
</dbReference>
<dbReference type="AlphaFoldDB" id="A0A0H5Q5M9"/>
<proteinExistence type="predicted"/>
<geneLocation type="plasmid" evidence="2">
    <name>pRGFK1233</name>
</geneLocation>
<keyword evidence="1" id="KW-0175">Coiled coil</keyword>
<dbReference type="CDD" id="cd17242">
    <property type="entry name" value="MobM_relaxase"/>
    <property type="match status" value="1"/>
</dbReference>
<protein>
    <submittedName>
        <fullName evidence="2">Uncharacterized protein</fullName>
    </submittedName>
</protein>
<evidence type="ECO:0000256" key="1">
    <source>
        <dbReference type="SAM" id="Coils"/>
    </source>
</evidence>
<reference evidence="2" key="2">
    <citation type="submission" date="2015-07" db="EMBL/GenBank/DDBJ databases">
        <title>Plasmids, circular viruses and viroids from rat gut.</title>
        <authorList>
            <person name="Jorgensen T.J."/>
            <person name="Hansen M.A."/>
            <person name="Xu Z."/>
            <person name="Tabak M.A."/>
            <person name="Sorensen S.J."/>
            <person name="Hansen L.H."/>
        </authorList>
    </citation>
    <scope>NUCLEOTIDE SEQUENCE</scope>
    <source>
        <plasmid evidence="2">pRGFK1233</plasmid>
    </source>
</reference>
<evidence type="ECO:0000313" key="2">
    <source>
        <dbReference type="EMBL" id="CRY96724.1"/>
    </source>
</evidence>
<reference evidence="2" key="1">
    <citation type="submission" date="2015-06" db="EMBL/GenBank/DDBJ databases">
        <authorList>
            <person name="Joergensen T."/>
        </authorList>
    </citation>
    <scope>NUCLEOTIDE SEQUENCE</scope>
    <source>
        <plasmid evidence="2">pRGFK1233</plasmid>
    </source>
</reference>
<dbReference type="CDD" id="cd06503">
    <property type="entry name" value="ATP-synt_Fo_b"/>
    <property type="match status" value="1"/>
</dbReference>
<dbReference type="GO" id="GO:0003677">
    <property type="term" value="F:DNA binding"/>
    <property type="evidence" value="ECO:0007669"/>
    <property type="project" value="InterPro"/>
</dbReference>
<dbReference type="Gene3D" id="3.30.930.30">
    <property type="match status" value="1"/>
</dbReference>
<dbReference type="GO" id="GO:0006310">
    <property type="term" value="P:DNA recombination"/>
    <property type="evidence" value="ECO:0007669"/>
    <property type="project" value="InterPro"/>
</dbReference>
<name>A0A0H5Q5M9_9ZZZZ</name>
<sequence>MASAQWNGGKAKSTAQAKAWMRHNSKDERIAANHSNTDIDKSRTPLNWSYRGLSYKARCAAYDKRLSEIDMGKPGTGKNARTVLQSVCVYSPAALRGDLPRLRDWFQRVGELAEAQFGAANVIDMAVDVDEVHDYADEDTGEQRTAAEHGHLWLVPEKDGKLNGKEFSCRAAIVAFNDRLQYMTEREFGCVWNDGTKKKRRGTVEQLKRNSLRAEVEQLEEVRDTILTDAMEQATEITTEAQRDARATRREADDYAYKARRTANRHAVDITNKAEADAQEIREAAELDAQAMREQAEQDAQAMREQVAAMRRERDEAQADRDAAHQDAQEWANKAYRLKQGCDKLQTARKATRAALQGDLETWAGLTPRPSANALLGVLGAAVEASRAKSTMSPGVGSAYARMMGMMRDQDERRRDAHQDGLGLG</sequence>
<keyword evidence="2" id="KW-0614">Plasmid</keyword>
<feature type="coiled-coil region" evidence="1">
    <location>
        <begin position="275"/>
        <end position="334"/>
    </location>
</feature>
<dbReference type="EMBL" id="LN853806">
    <property type="protein sequence ID" value="CRY96724.1"/>
    <property type="molecule type" value="Genomic_DNA"/>
</dbReference>